<protein>
    <submittedName>
        <fullName evidence="2">Uncharacterized protein</fullName>
    </submittedName>
</protein>
<feature type="transmembrane region" description="Helical" evidence="1">
    <location>
        <begin position="36"/>
        <end position="53"/>
    </location>
</feature>
<dbReference type="EMBL" id="MFAE01000002">
    <property type="protein sequence ID" value="OGD67715.1"/>
    <property type="molecule type" value="Genomic_DNA"/>
</dbReference>
<dbReference type="Proteomes" id="UP000179003">
    <property type="component" value="Unassembled WGS sequence"/>
</dbReference>
<accession>A0A1F5EK01</accession>
<keyword evidence="1" id="KW-0472">Membrane</keyword>
<reference evidence="2 3" key="1">
    <citation type="journal article" date="2016" name="Nat. Commun.">
        <title>Thousands of microbial genomes shed light on interconnected biogeochemical processes in an aquifer system.</title>
        <authorList>
            <person name="Anantharaman K."/>
            <person name="Brown C.T."/>
            <person name="Hug L.A."/>
            <person name="Sharon I."/>
            <person name="Castelle C.J."/>
            <person name="Probst A.J."/>
            <person name="Thomas B.C."/>
            <person name="Singh A."/>
            <person name="Wilkins M.J."/>
            <person name="Karaoz U."/>
            <person name="Brodie E.L."/>
            <person name="Williams K.H."/>
            <person name="Hubbard S.S."/>
            <person name="Banfield J.F."/>
        </authorList>
    </citation>
    <scope>NUCLEOTIDE SEQUENCE [LARGE SCALE GENOMIC DNA]</scope>
</reference>
<dbReference type="AlphaFoldDB" id="A0A1F5EK01"/>
<evidence type="ECO:0000313" key="3">
    <source>
        <dbReference type="Proteomes" id="UP000179003"/>
    </source>
</evidence>
<organism evidence="2 3">
    <name type="scientific">Candidatus Campbellbacteria bacterium RIFOXYC2_FULL_35_25</name>
    <dbReference type="NCBI Taxonomy" id="1797582"/>
    <lineage>
        <taxon>Bacteria</taxon>
        <taxon>Candidatus Campbelliibacteriota</taxon>
    </lineage>
</organism>
<gene>
    <name evidence="2" type="ORF">A2442_04050</name>
</gene>
<keyword evidence="1" id="KW-1133">Transmembrane helix</keyword>
<proteinExistence type="predicted"/>
<comment type="caution">
    <text evidence="2">The sequence shown here is derived from an EMBL/GenBank/DDBJ whole genome shotgun (WGS) entry which is preliminary data.</text>
</comment>
<sequence>MGKYKINGKVLLGIVFILIGLSGIFFGEEDSEKDRGASIAIIFIGGILAVSSYENKSLVEADESDEEGEND</sequence>
<keyword evidence="1" id="KW-0812">Transmembrane</keyword>
<name>A0A1F5EK01_9BACT</name>
<evidence type="ECO:0000256" key="1">
    <source>
        <dbReference type="SAM" id="Phobius"/>
    </source>
</evidence>
<evidence type="ECO:0000313" key="2">
    <source>
        <dbReference type="EMBL" id="OGD67715.1"/>
    </source>
</evidence>